<protein>
    <recommendedName>
        <fullName evidence="6">Tryptophan synthase beta chain-like PALP domain-containing protein</fullName>
    </recommendedName>
</protein>
<dbReference type="PANTHER" id="PTHR43050:SF1">
    <property type="entry name" value="SERINE RACEMASE"/>
    <property type="match status" value="1"/>
</dbReference>
<evidence type="ECO:0000256" key="1">
    <source>
        <dbReference type="ARBA" id="ARBA00001933"/>
    </source>
</evidence>
<dbReference type="OrthoDB" id="271064at2759"/>
<evidence type="ECO:0000256" key="5">
    <source>
        <dbReference type="SAM" id="MobiDB-lite"/>
    </source>
</evidence>
<dbReference type="Proteomes" id="UP000758155">
    <property type="component" value="Unassembled WGS sequence"/>
</dbReference>
<keyword evidence="8" id="KW-1185">Reference proteome</keyword>
<feature type="region of interest" description="Disordered" evidence="5">
    <location>
        <begin position="37"/>
        <end position="56"/>
    </location>
</feature>
<keyword evidence="4" id="KW-0456">Lyase</keyword>
<feature type="domain" description="Tryptophan synthase beta chain-like PALP" evidence="6">
    <location>
        <begin position="60"/>
        <end position="360"/>
    </location>
</feature>
<dbReference type="GO" id="GO:0008721">
    <property type="term" value="F:D-serine ammonia-lyase activity"/>
    <property type="evidence" value="ECO:0007669"/>
    <property type="project" value="TreeGrafter"/>
</dbReference>
<keyword evidence="3" id="KW-0663">Pyridoxal phosphate</keyword>
<accession>A0A9P5C0D2</accession>
<dbReference type="GO" id="GO:0000287">
    <property type="term" value="F:magnesium ion binding"/>
    <property type="evidence" value="ECO:0007669"/>
    <property type="project" value="TreeGrafter"/>
</dbReference>
<dbReference type="Gene3D" id="3.40.50.1100">
    <property type="match status" value="2"/>
</dbReference>
<evidence type="ECO:0000256" key="3">
    <source>
        <dbReference type="ARBA" id="ARBA00022898"/>
    </source>
</evidence>
<evidence type="ECO:0000313" key="7">
    <source>
        <dbReference type="EMBL" id="KAF3038356.1"/>
    </source>
</evidence>
<dbReference type="GO" id="GO:0030170">
    <property type="term" value="F:pyridoxal phosphate binding"/>
    <property type="evidence" value="ECO:0007669"/>
    <property type="project" value="TreeGrafter"/>
</dbReference>
<dbReference type="GO" id="GO:0005524">
    <property type="term" value="F:ATP binding"/>
    <property type="evidence" value="ECO:0007669"/>
    <property type="project" value="TreeGrafter"/>
</dbReference>
<organism evidence="7 8">
    <name type="scientific">Didymella heteroderae</name>
    <dbReference type="NCBI Taxonomy" id="1769908"/>
    <lineage>
        <taxon>Eukaryota</taxon>
        <taxon>Fungi</taxon>
        <taxon>Dikarya</taxon>
        <taxon>Ascomycota</taxon>
        <taxon>Pezizomycotina</taxon>
        <taxon>Dothideomycetes</taxon>
        <taxon>Pleosporomycetidae</taxon>
        <taxon>Pleosporales</taxon>
        <taxon>Pleosporineae</taxon>
        <taxon>Didymellaceae</taxon>
        <taxon>Didymella</taxon>
    </lineage>
</organism>
<gene>
    <name evidence="7" type="ORF">E8E12_008031</name>
</gene>
<proteinExistence type="inferred from homology"/>
<name>A0A9P5C0D2_9PLEO</name>
<dbReference type="GO" id="GO:0003941">
    <property type="term" value="F:L-serine ammonia-lyase activity"/>
    <property type="evidence" value="ECO:0007669"/>
    <property type="project" value="TreeGrafter"/>
</dbReference>
<dbReference type="FunFam" id="3.40.50.1100:FF:000005">
    <property type="entry name" value="Threonine dehydratase catabolic"/>
    <property type="match status" value="1"/>
</dbReference>
<sequence length="414" mass="44149">MSTIELPLTRESIVAAHKLIKPHIHTTPVLTNTTLSNLASTPQSPEALKGTPWEGQEPAKPNIRLFFKAENFQKIGAFKVRGAFHAVLRLVEEKGIEEVRKKGVVTHSSGNHAQALALAARTLSIPAHIVMPSISTPSKISGTRAQGAILHFSGSTAAEREAVVADVIKETGATLVPPYDHPHIMLGQGTMALEFAAEVDALLAATPELSVHYKSGQGAANGIIGEGRGLDALIAPCGGGGMLSGNAIYFHDSRTRVFGAEPQFEGADDARRGVAAGQRITSVKTLTIADGLRTPLGPHTWKVISDKDYVAGLYAVTEQQIKDALRLVLERMKCFVEPSAVVALATVLYNEEFRKMVEREAGKEGWDIGLIFSGGNTTIEAIVKMFGDVSEDKARREEGLVGADGRKVAENVAG</sequence>
<evidence type="ECO:0000256" key="4">
    <source>
        <dbReference type="ARBA" id="ARBA00023239"/>
    </source>
</evidence>
<comment type="cofactor">
    <cofactor evidence="1">
        <name>pyridoxal 5'-phosphate</name>
        <dbReference type="ChEBI" id="CHEBI:597326"/>
    </cofactor>
</comment>
<dbReference type="PANTHER" id="PTHR43050">
    <property type="entry name" value="SERINE / THREONINE RACEMASE FAMILY MEMBER"/>
    <property type="match status" value="1"/>
</dbReference>
<evidence type="ECO:0000259" key="6">
    <source>
        <dbReference type="Pfam" id="PF00291"/>
    </source>
</evidence>
<dbReference type="Pfam" id="PF00291">
    <property type="entry name" value="PALP"/>
    <property type="match status" value="1"/>
</dbReference>
<dbReference type="InterPro" id="IPR001926">
    <property type="entry name" value="TrpB-like_PALP"/>
</dbReference>
<dbReference type="InterPro" id="IPR036052">
    <property type="entry name" value="TrpB-like_PALP_sf"/>
</dbReference>
<dbReference type="EMBL" id="SWKV01000037">
    <property type="protein sequence ID" value="KAF3038356.1"/>
    <property type="molecule type" value="Genomic_DNA"/>
</dbReference>
<comment type="caution">
    <text evidence="7">The sequence shown here is derived from an EMBL/GenBank/DDBJ whole genome shotgun (WGS) entry which is preliminary data.</text>
</comment>
<dbReference type="SUPFAM" id="SSF53686">
    <property type="entry name" value="Tryptophan synthase beta subunit-like PLP-dependent enzymes"/>
    <property type="match status" value="1"/>
</dbReference>
<dbReference type="CDD" id="cd01562">
    <property type="entry name" value="Thr-dehyd"/>
    <property type="match status" value="1"/>
</dbReference>
<evidence type="ECO:0000313" key="8">
    <source>
        <dbReference type="Proteomes" id="UP000758155"/>
    </source>
</evidence>
<reference evidence="7" key="1">
    <citation type="submission" date="2019-04" db="EMBL/GenBank/DDBJ databases">
        <title>Sequencing of skin fungus with MAO and IRED activity.</title>
        <authorList>
            <person name="Marsaioli A.J."/>
            <person name="Bonatto J.M.C."/>
            <person name="Reis Junior O."/>
        </authorList>
    </citation>
    <scope>NUCLEOTIDE SEQUENCE</scope>
    <source>
        <strain evidence="7">28M1</strain>
    </source>
</reference>
<dbReference type="GO" id="GO:0030378">
    <property type="term" value="F:serine racemase activity"/>
    <property type="evidence" value="ECO:0007669"/>
    <property type="project" value="TreeGrafter"/>
</dbReference>
<comment type="similarity">
    <text evidence="2">Belongs to the serine/threonine dehydratase family.</text>
</comment>
<dbReference type="AlphaFoldDB" id="A0A9P5C0D2"/>
<evidence type="ECO:0000256" key="2">
    <source>
        <dbReference type="ARBA" id="ARBA00010869"/>
    </source>
</evidence>
<dbReference type="GO" id="GO:0018114">
    <property type="term" value="F:threonine racemase activity"/>
    <property type="evidence" value="ECO:0007669"/>
    <property type="project" value="TreeGrafter"/>
</dbReference>